<evidence type="ECO:0000313" key="1">
    <source>
        <dbReference type="EMBL" id="CAV01526.1"/>
    </source>
</evidence>
<proteinExistence type="predicted"/>
<gene>
    <name evidence="1" type="ordered locus">EC55989_4657</name>
</gene>
<dbReference type="Proteomes" id="UP000000746">
    <property type="component" value="Chromosome"/>
</dbReference>
<reference evidence="2" key="1">
    <citation type="journal article" date="2009" name="PLoS Genet.">
        <title>Organised genome dynamics in the Escherichia coli species results in highly diverse adaptive paths.</title>
        <authorList>
            <person name="Touchon M."/>
            <person name="Hoede C."/>
            <person name="Tenaillon O."/>
            <person name="Barbe V."/>
            <person name="Baeriswyl S."/>
            <person name="Bidet P."/>
            <person name="Bingen E."/>
            <person name="Bonacorsi S."/>
            <person name="Bouchier C."/>
            <person name="Bouvet O."/>
            <person name="Calteau A."/>
            <person name="Chiapello H."/>
            <person name="Clermont O."/>
            <person name="Cruveiller S."/>
            <person name="Danchin A."/>
            <person name="Diard M."/>
            <person name="Dossat C."/>
            <person name="Karoui M.E."/>
            <person name="Frapy E."/>
            <person name="Garry L."/>
            <person name="Ghigo J.M."/>
            <person name="Gilles A.M."/>
            <person name="Johnson J."/>
            <person name="Le Bouguenec C."/>
            <person name="Lescat M."/>
            <person name="Mangenot S."/>
            <person name="Martinez-Jehanne V."/>
            <person name="Matic I."/>
            <person name="Nassif X."/>
            <person name="Oztas S."/>
            <person name="Petit M.A."/>
            <person name="Pichon C."/>
            <person name="Rouy Z."/>
            <person name="Ruf C.S."/>
            <person name="Schneider D."/>
            <person name="Tourret J."/>
            <person name="Vacherie B."/>
            <person name="Vallenet D."/>
            <person name="Medigue C."/>
            <person name="Rocha E.P.C."/>
            <person name="Denamur E."/>
        </authorList>
    </citation>
    <scope>NUCLEOTIDE SEQUENCE [LARGE SCALE GENOMIC DNA]</scope>
    <source>
        <strain evidence="2">55989 / EAEC</strain>
    </source>
</reference>
<protein>
    <submittedName>
        <fullName evidence="1">Uncharacterized protein</fullName>
    </submittedName>
</protein>
<accession>B7LBW2</accession>
<dbReference type="AlphaFoldDB" id="B7LBW2"/>
<keyword evidence="2" id="KW-1185">Reference proteome</keyword>
<dbReference type="HOGENOM" id="CLU_3215478_0_0_6"/>
<name>B7LBW2_ECO55</name>
<dbReference type="KEGG" id="eck:EC55989_4657"/>
<sequence>MHIVDLSAGMNPAGSFRYPIIAIQLVEPGVRIRLQHTAEASKMSLRMVSRTVQ</sequence>
<dbReference type="EMBL" id="CU928145">
    <property type="protein sequence ID" value="CAV01526.1"/>
    <property type="molecule type" value="Genomic_DNA"/>
</dbReference>
<organism evidence="1 2">
    <name type="scientific">Escherichia coli (strain 55989 / EAEC)</name>
    <dbReference type="NCBI Taxonomy" id="585055"/>
    <lineage>
        <taxon>Bacteria</taxon>
        <taxon>Pseudomonadati</taxon>
        <taxon>Pseudomonadota</taxon>
        <taxon>Gammaproteobacteria</taxon>
        <taxon>Enterobacterales</taxon>
        <taxon>Enterobacteriaceae</taxon>
        <taxon>Escherichia</taxon>
    </lineage>
</organism>
<evidence type="ECO:0000313" key="2">
    <source>
        <dbReference type="Proteomes" id="UP000000746"/>
    </source>
</evidence>